<proteinExistence type="predicted"/>
<dbReference type="SMART" id="SM00347">
    <property type="entry name" value="HTH_MARR"/>
    <property type="match status" value="1"/>
</dbReference>
<dbReference type="Gene3D" id="1.10.10.10">
    <property type="entry name" value="Winged helix-like DNA-binding domain superfamily/Winged helix DNA-binding domain"/>
    <property type="match status" value="1"/>
</dbReference>
<comment type="caution">
    <text evidence="3">The sequence shown here is derived from an EMBL/GenBank/DDBJ whole genome shotgun (WGS) entry which is preliminary data.</text>
</comment>
<gene>
    <name evidence="3" type="ORF">D7Z54_12235</name>
</gene>
<dbReference type="Proteomes" id="UP000275076">
    <property type="component" value="Unassembled WGS sequence"/>
</dbReference>
<dbReference type="InterPro" id="IPR039422">
    <property type="entry name" value="MarR/SlyA-like"/>
</dbReference>
<dbReference type="RefSeq" id="WP_125556134.1">
    <property type="nucleotide sequence ID" value="NZ_RBVX01000010.1"/>
</dbReference>
<keyword evidence="4" id="KW-1185">Reference proteome</keyword>
<evidence type="ECO:0000256" key="1">
    <source>
        <dbReference type="ARBA" id="ARBA00023125"/>
    </source>
</evidence>
<evidence type="ECO:0000259" key="2">
    <source>
        <dbReference type="PROSITE" id="PS50995"/>
    </source>
</evidence>
<protein>
    <submittedName>
        <fullName evidence="3">MarR family transcriptional regulator</fullName>
    </submittedName>
</protein>
<evidence type="ECO:0000313" key="3">
    <source>
        <dbReference type="EMBL" id="RSL33070.1"/>
    </source>
</evidence>
<feature type="domain" description="HTH marR-type" evidence="2">
    <location>
        <begin position="1"/>
        <end position="148"/>
    </location>
</feature>
<organism evidence="3 4">
    <name type="scientific">Salibacterium salarium</name>
    <dbReference type="NCBI Taxonomy" id="284579"/>
    <lineage>
        <taxon>Bacteria</taxon>
        <taxon>Bacillati</taxon>
        <taxon>Bacillota</taxon>
        <taxon>Bacilli</taxon>
        <taxon>Bacillales</taxon>
        <taxon>Bacillaceae</taxon>
    </lineage>
</organism>
<keyword evidence="1" id="KW-0238">DNA-binding</keyword>
<dbReference type="PANTHER" id="PTHR33164:SF96">
    <property type="entry name" value="MARR-FAMILY TRANSCRIPTIONAL REGULATOR"/>
    <property type="match status" value="1"/>
</dbReference>
<dbReference type="InterPro" id="IPR000835">
    <property type="entry name" value="HTH_MarR-typ"/>
</dbReference>
<evidence type="ECO:0000313" key="4">
    <source>
        <dbReference type="Proteomes" id="UP000275076"/>
    </source>
</evidence>
<dbReference type="InterPro" id="IPR036390">
    <property type="entry name" value="WH_DNA-bd_sf"/>
</dbReference>
<dbReference type="PRINTS" id="PR00598">
    <property type="entry name" value="HTHMARR"/>
</dbReference>
<dbReference type="OrthoDB" id="3254893at2"/>
<dbReference type="AlphaFoldDB" id="A0A428N3Q5"/>
<dbReference type="PROSITE" id="PS50995">
    <property type="entry name" value="HTH_MARR_2"/>
    <property type="match status" value="1"/>
</dbReference>
<dbReference type="GO" id="GO:0003700">
    <property type="term" value="F:DNA-binding transcription factor activity"/>
    <property type="evidence" value="ECO:0007669"/>
    <property type="project" value="InterPro"/>
</dbReference>
<dbReference type="GO" id="GO:0006950">
    <property type="term" value="P:response to stress"/>
    <property type="evidence" value="ECO:0007669"/>
    <property type="project" value="TreeGrafter"/>
</dbReference>
<dbReference type="EMBL" id="RBVX01000010">
    <property type="protein sequence ID" value="RSL33070.1"/>
    <property type="molecule type" value="Genomic_DNA"/>
</dbReference>
<accession>A0A428N3Q5</accession>
<reference evidence="3 4" key="1">
    <citation type="submission" date="2018-10" db="EMBL/GenBank/DDBJ databases">
        <title>Draft genome sequence of Bacillus salarius IM0101, isolated from a hypersaline soil in Inner Mongolia, China.</title>
        <authorList>
            <person name="Yamprayoonswat W."/>
            <person name="Boonvisut S."/>
            <person name="Jumpathong W."/>
            <person name="Sittihan S."/>
            <person name="Ruangsuj P."/>
            <person name="Wanthongcharoen S."/>
            <person name="Thongpramul N."/>
            <person name="Pimmason S."/>
            <person name="Yu B."/>
            <person name="Yasawong M."/>
        </authorList>
    </citation>
    <scope>NUCLEOTIDE SEQUENCE [LARGE SCALE GENOMIC DNA]</scope>
    <source>
        <strain evidence="3 4">IM0101</strain>
    </source>
</reference>
<sequence>MRELNRRDIANNLLAIFPLINKKLFPTSKLTQQSDLNITHFFILKTLEDAGDLTLTEIGKRLSILKSNLTPLVQKLEKKEYVTLIPAKKDRRLKYLQLTEEGAAYLKEHQYLLAQEIQKRLGKLEYSDLEKLNESVSHLQEVISKLDNEEDR</sequence>
<dbReference type="Pfam" id="PF01047">
    <property type="entry name" value="MarR"/>
    <property type="match status" value="1"/>
</dbReference>
<dbReference type="GO" id="GO:0003677">
    <property type="term" value="F:DNA binding"/>
    <property type="evidence" value="ECO:0007669"/>
    <property type="project" value="UniProtKB-KW"/>
</dbReference>
<dbReference type="PANTHER" id="PTHR33164">
    <property type="entry name" value="TRANSCRIPTIONAL REGULATOR, MARR FAMILY"/>
    <property type="match status" value="1"/>
</dbReference>
<dbReference type="InterPro" id="IPR036388">
    <property type="entry name" value="WH-like_DNA-bd_sf"/>
</dbReference>
<dbReference type="SUPFAM" id="SSF46785">
    <property type="entry name" value="Winged helix' DNA-binding domain"/>
    <property type="match status" value="1"/>
</dbReference>
<name>A0A428N3Q5_9BACI</name>